<dbReference type="InterPro" id="IPR022812">
    <property type="entry name" value="Dynamin"/>
</dbReference>
<protein>
    <recommendedName>
        <fullName evidence="1">Dynamin GTPase domain-containing protein</fullName>
    </recommendedName>
</protein>
<evidence type="ECO:0000313" key="3">
    <source>
        <dbReference type="Proteomes" id="UP000823561"/>
    </source>
</evidence>
<dbReference type="GO" id="GO:0005737">
    <property type="term" value="C:cytoplasm"/>
    <property type="evidence" value="ECO:0007669"/>
    <property type="project" value="TreeGrafter"/>
</dbReference>
<dbReference type="InterPro" id="IPR001401">
    <property type="entry name" value="Dynamin_GTPase"/>
</dbReference>
<evidence type="ECO:0000259" key="1">
    <source>
        <dbReference type="SMART" id="SM00053"/>
    </source>
</evidence>
<dbReference type="GO" id="GO:0098793">
    <property type="term" value="C:presynapse"/>
    <property type="evidence" value="ECO:0007669"/>
    <property type="project" value="GOC"/>
</dbReference>
<dbReference type="SUPFAM" id="SSF52540">
    <property type="entry name" value="P-loop containing nucleoside triphosphate hydrolases"/>
    <property type="match status" value="1"/>
</dbReference>
<dbReference type="GO" id="GO:0005886">
    <property type="term" value="C:plasma membrane"/>
    <property type="evidence" value="ECO:0007669"/>
    <property type="project" value="TreeGrafter"/>
</dbReference>
<dbReference type="GO" id="GO:0016185">
    <property type="term" value="P:synaptic vesicle budding from presynaptic endocytic zone membrane"/>
    <property type="evidence" value="ECO:0007669"/>
    <property type="project" value="TreeGrafter"/>
</dbReference>
<dbReference type="PANTHER" id="PTHR11566:SF225">
    <property type="entry name" value="INTERFERON-INDUCED GTP-BINDING PROTEIN MX-RELATED"/>
    <property type="match status" value="1"/>
</dbReference>
<reference evidence="2" key="1">
    <citation type="submission" date="2020-10" db="EMBL/GenBank/DDBJ databases">
        <title>Chromosome-scale genome assembly of the Allis shad, Alosa alosa.</title>
        <authorList>
            <person name="Margot Z."/>
            <person name="Christophe K."/>
            <person name="Cabau C."/>
            <person name="Louis A."/>
            <person name="Berthelot C."/>
            <person name="Parey E."/>
            <person name="Roest Crollius H."/>
            <person name="Montfort J."/>
            <person name="Robinson-Rechavi M."/>
            <person name="Bucao C."/>
            <person name="Bouchez O."/>
            <person name="Gislard M."/>
            <person name="Lluch J."/>
            <person name="Milhes M."/>
            <person name="Lampietro C."/>
            <person name="Lopez Roques C."/>
            <person name="Donnadieu C."/>
            <person name="Braasch I."/>
            <person name="Desvignes T."/>
            <person name="Postlethwait J."/>
            <person name="Bobe J."/>
            <person name="Guiguen Y."/>
        </authorList>
    </citation>
    <scope>NUCLEOTIDE SEQUENCE</scope>
    <source>
        <strain evidence="2">M-15738</strain>
        <tissue evidence="2">Blood</tissue>
    </source>
</reference>
<dbReference type="InterPro" id="IPR027417">
    <property type="entry name" value="P-loop_NTPase"/>
</dbReference>
<dbReference type="GO" id="GO:0005525">
    <property type="term" value="F:GTP binding"/>
    <property type="evidence" value="ECO:0007669"/>
    <property type="project" value="UniProtKB-KW"/>
</dbReference>
<proteinExistence type="predicted"/>
<dbReference type="Proteomes" id="UP000823561">
    <property type="component" value="Chromosome 8"/>
</dbReference>
<feature type="domain" description="Dynamin GTPase" evidence="1">
    <location>
        <begin position="1"/>
        <end position="123"/>
    </location>
</feature>
<sequence length="127" mass="13857">MALPAIAVIGDQSSGKSSVLEALSGVALPIEAAPRMSWQERALGSAALIHLEIMSPDVCDLTLIDLLGITRVPVPEQPDDISDQIVVQRLADQVPMLIQHFLLQESKCMLCLKVQELMEVTNNWTII</sequence>
<dbReference type="InterPro" id="IPR045063">
    <property type="entry name" value="Dynamin_N"/>
</dbReference>
<dbReference type="Gene3D" id="3.40.50.300">
    <property type="entry name" value="P-loop containing nucleotide triphosphate hydrolases"/>
    <property type="match status" value="2"/>
</dbReference>
<accession>A0AAV6GQE5</accession>
<dbReference type="GO" id="GO:0031623">
    <property type="term" value="P:receptor internalization"/>
    <property type="evidence" value="ECO:0007669"/>
    <property type="project" value="TreeGrafter"/>
</dbReference>
<keyword evidence="3" id="KW-1185">Reference proteome</keyword>
<dbReference type="AlphaFoldDB" id="A0AAV6GQE5"/>
<gene>
    <name evidence="2" type="ORF">AALO_G00116570</name>
</gene>
<organism evidence="2 3">
    <name type="scientific">Alosa alosa</name>
    <name type="common">allis shad</name>
    <dbReference type="NCBI Taxonomy" id="278164"/>
    <lineage>
        <taxon>Eukaryota</taxon>
        <taxon>Metazoa</taxon>
        <taxon>Chordata</taxon>
        <taxon>Craniata</taxon>
        <taxon>Vertebrata</taxon>
        <taxon>Euteleostomi</taxon>
        <taxon>Actinopterygii</taxon>
        <taxon>Neopterygii</taxon>
        <taxon>Teleostei</taxon>
        <taxon>Clupei</taxon>
        <taxon>Clupeiformes</taxon>
        <taxon>Clupeoidei</taxon>
        <taxon>Clupeidae</taxon>
        <taxon>Alosa</taxon>
    </lineage>
</organism>
<dbReference type="GO" id="GO:0008017">
    <property type="term" value="F:microtubule binding"/>
    <property type="evidence" value="ECO:0007669"/>
    <property type="project" value="TreeGrafter"/>
</dbReference>
<dbReference type="GO" id="GO:0003924">
    <property type="term" value="F:GTPase activity"/>
    <property type="evidence" value="ECO:0007669"/>
    <property type="project" value="InterPro"/>
</dbReference>
<comment type="caution">
    <text evidence="2">The sequence shown here is derived from an EMBL/GenBank/DDBJ whole genome shotgun (WGS) entry which is preliminary data.</text>
</comment>
<dbReference type="SMART" id="SM00053">
    <property type="entry name" value="DYNc"/>
    <property type="match status" value="1"/>
</dbReference>
<dbReference type="EMBL" id="JADWDJ010000008">
    <property type="protein sequence ID" value="KAG5277354.1"/>
    <property type="molecule type" value="Genomic_DNA"/>
</dbReference>
<dbReference type="Pfam" id="PF00350">
    <property type="entry name" value="Dynamin_N"/>
    <property type="match status" value="1"/>
</dbReference>
<name>A0AAV6GQE5_9TELE</name>
<dbReference type="GO" id="GO:0051607">
    <property type="term" value="P:defense response to virus"/>
    <property type="evidence" value="ECO:0007669"/>
    <property type="project" value="TreeGrafter"/>
</dbReference>
<dbReference type="PANTHER" id="PTHR11566">
    <property type="entry name" value="DYNAMIN"/>
    <property type="match status" value="1"/>
</dbReference>
<evidence type="ECO:0000313" key="2">
    <source>
        <dbReference type="EMBL" id="KAG5277354.1"/>
    </source>
</evidence>
<dbReference type="GO" id="GO:0005874">
    <property type="term" value="C:microtubule"/>
    <property type="evidence" value="ECO:0007669"/>
    <property type="project" value="TreeGrafter"/>
</dbReference>
<dbReference type="GO" id="GO:0005634">
    <property type="term" value="C:nucleus"/>
    <property type="evidence" value="ECO:0007669"/>
    <property type="project" value="TreeGrafter"/>
</dbReference>